<dbReference type="SMART" id="SM00645">
    <property type="entry name" value="Pept_C1"/>
    <property type="match status" value="1"/>
</dbReference>
<dbReference type="Pfam" id="PF00112">
    <property type="entry name" value="Peptidase_C1"/>
    <property type="match status" value="1"/>
</dbReference>
<evidence type="ECO:0000259" key="1">
    <source>
        <dbReference type="SMART" id="SM00645"/>
    </source>
</evidence>
<dbReference type="CDD" id="cd02619">
    <property type="entry name" value="Peptidase_C1"/>
    <property type="match status" value="1"/>
</dbReference>
<keyword evidence="3" id="KW-1185">Reference proteome</keyword>
<dbReference type="SUPFAM" id="SSF53955">
    <property type="entry name" value="Lysozyme-like"/>
    <property type="match status" value="1"/>
</dbReference>
<dbReference type="InterPro" id="IPR000668">
    <property type="entry name" value="Peptidase_C1A_C"/>
</dbReference>
<dbReference type="SUPFAM" id="SSF54001">
    <property type="entry name" value="Cysteine proteinases"/>
    <property type="match status" value="1"/>
</dbReference>
<dbReference type="Proteomes" id="UP001174908">
    <property type="component" value="Unassembled WGS sequence"/>
</dbReference>
<feature type="domain" description="Peptidase C1A papain C-terminal" evidence="1">
    <location>
        <begin position="343"/>
        <end position="562"/>
    </location>
</feature>
<dbReference type="SUPFAM" id="SSF47090">
    <property type="entry name" value="PGBD-like"/>
    <property type="match status" value="1"/>
</dbReference>
<dbReference type="InterPro" id="IPR036365">
    <property type="entry name" value="PGBD-like_sf"/>
</dbReference>
<reference evidence="2" key="1">
    <citation type="submission" date="2023-06" db="EMBL/GenBank/DDBJ databases">
        <authorList>
            <person name="Jiang Y."/>
            <person name="Liu Q."/>
        </authorList>
    </citation>
    <scope>NUCLEOTIDE SEQUENCE</scope>
    <source>
        <strain evidence="2">CGMCC 1.12089</strain>
    </source>
</reference>
<dbReference type="InterPro" id="IPR038765">
    <property type="entry name" value="Papain-like_cys_pep_sf"/>
</dbReference>
<proteinExistence type="predicted"/>
<dbReference type="Gene3D" id="1.10.530.10">
    <property type="match status" value="1"/>
</dbReference>
<evidence type="ECO:0000313" key="3">
    <source>
        <dbReference type="Proteomes" id="UP001174908"/>
    </source>
</evidence>
<dbReference type="RefSeq" id="WP_286659297.1">
    <property type="nucleotide sequence ID" value="NZ_JASZYV010000001.1"/>
</dbReference>
<dbReference type="EMBL" id="JASZYV010000001">
    <property type="protein sequence ID" value="MDM0044248.1"/>
    <property type="molecule type" value="Genomic_DNA"/>
</dbReference>
<dbReference type="SUPFAM" id="SSF53474">
    <property type="entry name" value="alpha/beta-Hydrolases"/>
    <property type="match status" value="1"/>
</dbReference>
<dbReference type="InterPro" id="IPR036366">
    <property type="entry name" value="PGBDSf"/>
</dbReference>
<dbReference type="Gene3D" id="3.90.70.10">
    <property type="entry name" value="Cysteine proteinases"/>
    <property type="match status" value="1"/>
</dbReference>
<organism evidence="2 3">
    <name type="scientific">Variovorax dokdonensis</name>
    <dbReference type="NCBI Taxonomy" id="344883"/>
    <lineage>
        <taxon>Bacteria</taxon>
        <taxon>Pseudomonadati</taxon>
        <taxon>Pseudomonadota</taxon>
        <taxon>Betaproteobacteria</taxon>
        <taxon>Burkholderiales</taxon>
        <taxon>Comamonadaceae</taxon>
        <taxon>Variovorax</taxon>
    </lineage>
</organism>
<gene>
    <name evidence="2" type="ORF">QTH91_07135</name>
</gene>
<dbReference type="InterPro" id="IPR029058">
    <property type="entry name" value="AB_hydrolase_fold"/>
</dbReference>
<sequence length="965" mass="105086">MLLVKGDDNAQVKALKARLAKELGSEAAVFPGLATGSDFDADTEAAARRWQAGVGILADGIVGPYCQVLLGLQAPQPLELSLDLASVRRLFPATKPSNIARYLPYVCASLAEAGLTDRSMILAALGTIRAESEGFLPISEYPSQFNTKPGLPPFSAYDGRLGNDAPGDGARYRGRGFVQLTGKANYRTYSQRLGIDLVGNPDWANAPEIASMLLVSFLADRVDAMRKALAASNYAAARKLVNGGSHGLDRFRSVFEIASTVWPVVAVPTLVASTGARISAKGRRGKAVAPAVQAVSAMPVKAARTLDVRKDPTDLRDRPYLPPPLTLPDECPSQEKVGEYLSIYTRAKLILDQGQEGACTGFGLACVVNYARWRKADCPAKLESVSPRMLYNFARRYDEYAGEDYDGSSCRGALKGWFHHGVCLENDWPYDAGGVSRPRYGYAQRAADLTLGVYFRVDIQSITDLQAAIHQVGAVYVSAFTHEGWQNVRPTRSAKLTHETLPRIDFDGRASKTGGHAFALVGFNTHGFVIQNSWGPDWGAGGFALLHYEDWLANAMDAWVASLGVRGVVVGRLSSRTVAVNDRSAAAPASAWDEARAYEHSIVLGNDGRVQKYLTQDELSRALLFQACGLPDQWFRDPMSPKSPDGKRRLVIYAHGGLNSEADAIMRARVMGRYFIGNGCYPLFLVWKTGLLESIGDIIGDAFRREPARAGGLRDSLIEATDAMVEKTIGRPLARPLWSEMKENADFACNPTRGCDLLVTALQNLCRTWGDELEIHLVGHSAGSIILGHMLQVLTQRGLSQRIASIHLYAPACTVQFANRYYAPHQELMKRLYLNILSEKNERDDSVAAIYRKSLLYLVSNALEPDVRTPLLGMANVLDPAYAAWDGSSATGEALGNWRNAFAVAGLGDRTRLLEADRVRVAEPDQFIRASHGCFDNDIDTIAGTLALITKQPALTLPVTDLRGF</sequence>
<accession>A0ABT7N8I6</accession>
<evidence type="ECO:0000313" key="2">
    <source>
        <dbReference type="EMBL" id="MDM0044248.1"/>
    </source>
</evidence>
<name>A0ABT7N8I6_9BURK</name>
<dbReference type="Gene3D" id="1.10.101.10">
    <property type="entry name" value="PGBD-like superfamily/PGBD"/>
    <property type="match status" value="1"/>
</dbReference>
<comment type="caution">
    <text evidence="2">The sequence shown here is derived from an EMBL/GenBank/DDBJ whole genome shotgun (WGS) entry which is preliminary data.</text>
</comment>
<dbReference type="InterPro" id="IPR023346">
    <property type="entry name" value="Lysozyme-like_dom_sf"/>
</dbReference>
<protein>
    <submittedName>
        <fullName evidence="2">C1 family peptidase</fullName>
    </submittedName>
</protein>